<comment type="caution">
    <text evidence="2">The sequence shown here is derived from an EMBL/GenBank/DDBJ whole genome shotgun (WGS) entry which is preliminary data.</text>
</comment>
<evidence type="ECO:0000259" key="1">
    <source>
        <dbReference type="Pfam" id="PF12680"/>
    </source>
</evidence>
<dbReference type="Gene3D" id="3.10.450.50">
    <property type="match status" value="1"/>
</dbReference>
<reference evidence="2 3" key="1">
    <citation type="journal article" date="2015" name="Genome Announc.">
        <title>Draft Genome Sequence of the Terrestrial Cyanobacterium Scytonema millei VB511283, Isolated from Eastern India.</title>
        <authorList>
            <person name="Sen D."/>
            <person name="Chandrababunaidu M.M."/>
            <person name="Singh D."/>
            <person name="Sanghi N."/>
            <person name="Ghorai A."/>
            <person name="Mishra G.P."/>
            <person name="Madduluri M."/>
            <person name="Adhikary S.P."/>
            <person name="Tripathy S."/>
        </authorList>
    </citation>
    <scope>NUCLEOTIDE SEQUENCE [LARGE SCALE GENOMIC DNA]</scope>
    <source>
        <strain evidence="2 3">VB511283</strain>
    </source>
</reference>
<evidence type="ECO:0000313" key="2">
    <source>
        <dbReference type="EMBL" id="NHC35161.1"/>
    </source>
</evidence>
<dbReference type="Pfam" id="PF12680">
    <property type="entry name" value="SnoaL_2"/>
    <property type="match status" value="1"/>
</dbReference>
<feature type="domain" description="SnoaL-like" evidence="1">
    <location>
        <begin position="9"/>
        <end position="89"/>
    </location>
</feature>
<evidence type="ECO:0000313" key="3">
    <source>
        <dbReference type="Proteomes" id="UP000031532"/>
    </source>
</evidence>
<proteinExistence type="predicted"/>
<name>A0A9X5I4Q4_9CYAN</name>
<dbReference type="PANTHER" id="PTHR41252">
    <property type="entry name" value="BLR2505 PROTEIN"/>
    <property type="match status" value="1"/>
</dbReference>
<dbReference type="InterPro" id="IPR032710">
    <property type="entry name" value="NTF2-like_dom_sf"/>
</dbReference>
<gene>
    <name evidence="2" type="ORF">QH73_0010880</name>
</gene>
<dbReference type="InterPro" id="IPR037401">
    <property type="entry name" value="SnoaL-like"/>
</dbReference>
<dbReference type="Proteomes" id="UP000031532">
    <property type="component" value="Unassembled WGS sequence"/>
</dbReference>
<sequence>MNSPVLDLVSTFYARLAASDLDGALNLLADDVNWISTEGFPTGGSYHSPQSVCNGVFARFADWIEFVVMPERFISVGTTVVVLGRYMGAYRDSSPRLNARFAYI</sequence>
<accession>A0A9X5I4Q4</accession>
<dbReference type="AlphaFoldDB" id="A0A9X5I4Q4"/>
<protein>
    <submittedName>
        <fullName evidence="2">SnoaL-like domain-containing protein</fullName>
    </submittedName>
</protein>
<dbReference type="SUPFAM" id="SSF54427">
    <property type="entry name" value="NTF2-like"/>
    <property type="match status" value="1"/>
</dbReference>
<dbReference type="OrthoDB" id="7876517at2"/>
<dbReference type="PANTHER" id="PTHR41252:SF1">
    <property type="entry name" value="BLR2505 PROTEIN"/>
    <property type="match status" value="1"/>
</dbReference>
<dbReference type="RefSeq" id="WP_039716411.1">
    <property type="nucleotide sequence ID" value="NZ_JTJC03000002.1"/>
</dbReference>
<keyword evidence="3" id="KW-1185">Reference proteome</keyword>
<organism evidence="2 3">
    <name type="scientific">Scytonema millei VB511283</name>
    <dbReference type="NCBI Taxonomy" id="1245923"/>
    <lineage>
        <taxon>Bacteria</taxon>
        <taxon>Bacillati</taxon>
        <taxon>Cyanobacteriota</taxon>
        <taxon>Cyanophyceae</taxon>
        <taxon>Nostocales</taxon>
        <taxon>Scytonemataceae</taxon>
        <taxon>Scytonema</taxon>
    </lineage>
</organism>
<dbReference type="EMBL" id="JTJC03000002">
    <property type="protein sequence ID" value="NHC35161.1"/>
    <property type="molecule type" value="Genomic_DNA"/>
</dbReference>